<dbReference type="GO" id="GO:0043041">
    <property type="term" value="P:amino acid activation for nonribosomal peptide biosynthetic process"/>
    <property type="evidence" value="ECO:0007669"/>
    <property type="project" value="TreeGrafter"/>
</dbReference>
<evidence type="ECO:0000256" key="4">
    <source>
        <dbReference type="SAM" id="MobiDB-lite"/>
    </source>
</evidence>
<evidence type="ECO:0000259" key="5">
    <source>
        <dbReference type="PROSITE" id="PS50075"/>
    </source>
</evidence>
<reference evidence="6 7" key="1">
    <citation type="submission" date="2018-06" db="EMBL/GenBank/DDBJ databases">
        <authorList>
            <consortium name="Pathogen Informatics"/>
            <person name="Doyle S."/>
        </authorList>
    </citation>
    <scope>NUCLEOTIDE SEQUENCE [LARGE SCALE GENOMIC DNA]</scope>
    <source>
        <strain evidence="6 7">NCTC7915</strain>
    </source>
</reference>
<dbReference type="AlphaFoldDB" id="A0AA46BMV9"/>
<dbReference type="PANTHER" id="PTHR45527:SF1">
    <property type="entry name" value="FATTY ACID SYNTHASE"/>
    <property type="match status" value="1"/>
</dbReference>
<feature type="compositionally biased region" description="Low complexity" evidence="4">
    <location>
        <begin position="441"/>
        <end position="456"/>
    </location>
</feature>
<dbReference type="GO" id="GO:0005737">
    <property type="term" value="C:cytoplasm"/>
    <property type="evidence" value="ECO:0007669"/>
    <property type="project" value="TreeGrafter"/>
</dbReference>
<dbReference type="GO" id="GO:0044550">
    <property type="term" value="P:secondary metabolite biosynthetic process"/>
    <property type="evidence" value="ECO:0007669"/>
    <property type="project" value="TreeGrafter"/>
</dbReference>
<dbReference type="InterPro" id="IPR009081">
    <property type="entry name" value="PP-bd_ACP"/>
</dbReference>
<dbReference type="SUPFAM" id="SSF47336">
    <property type="entry name" value="ACP-like"/>
    <property type="match status" value="1"/>
</dbReference>
<evidence type="ECO:0000313" key="6">
    <source>
        <dbReference type="EMBL" id="STD08191.1"/>
    </source>
</evidence>
<dbReference type="SUPFAM" id="SSF53335">
    <property type="entry name" value="S-adenosyl-L-methionine-dependent methyltransferases"/>
    <property type="match status" value="1"/>
</dbReference>
<keyword evidence="3" id="KW-0597">Phosphoprotein</keyword>
<dbReference type="InterPro" id="IPR029063">
    <property type="entry name" value="SAM-dependent_MTases_sf"/>
</dbReference>
<evidence type="ECO:0000256" key="1">
    <source>
        <dbReference type="ARBA" id="ARBA00001957"/>
    </source>
</evidence>
<dbReference type="FunFam" id="1.10.1200.10:FF:000005">
    <property type="entry name" value="Nonribosomal peptide synthetase 1"/>
    <property type="match status" value="1"/>
</dbReference>
<dbReference type="Gene3D" id="1.10.1200.10">
    <property type="entry name" value="ACP-like"/>
    <property type="match status" value="1"/>
</dbReference>
<dbReference type="EMBL" id="UFYA01000001">
    <property type="protein sequence ID" value="STD08191.1"/>
    <property type="molecule type" value="Genomic_DNA"/>
</dbReference>
<dbReference type="PANTHER" id="PTHR45527">
    <property type="entry name" value="NONRIBOSOMAL PEPTIDE SYNTHETASE"/>
    <property type="match status" value="1"/>
</dbReference>
<comment type="caution">
    <text evidence="6">The sequence shown here is derived from an EMBL/GenBank/DDBJ whole genome shotgun (WGS) entry which is preliminary data.</text>
</comment>
<dbReference type="GO" id="GO:0031177">
    <property type="term" value="F:phosphopantetheine binding"/>
    <property type="evidence" value="ECO:0007669"/>
    <property type="project" value="InterPro"/>
</dbReference>
<dbReference type="InterPro" id="IPR020806">
    <property type="entry name" value="PKS_PP-bd"/>
</dbReference>
<keyword evidence="2" id="KW-0596">Phosphopantetheine</keyword>
<sequence length="548" mass="59279">MHELDLFTPQQAQSIDAILTGTGRRAVDAAAVLLLEAAQQTCAETLTAPVGAAASTGSVISRVLAFTLRTDTGVQLAAADGTPCWRVETTSSGSVRIERAPQGPTVIGLNTAVLQTTRDLARWLLETDPQRWMQQLPYPRENAWRRRLEGEAITAEHLLWQWLHLDSLPDAGVSAAAWWEHLGYSGDLGLLREIWIDWLLNTGTLILDEDRLRPGTRKGTFSQVSDPAVVSLTCSFEAHHDLITRILTGQASGLALLDIPELRPASIAATDPPLRPVWDDIAAMVQRATSQAPESTLTVADVGGSLTDNQQLREQLLQAGAHIVAVPAGRPTQENVEADIALAVQTLHRWADPAQAVQDVARSMKPAGHLLAVETTTTGPLGLLIAGLIEGGFIDAHGARRNTPAHDRHTWLKELEREGMRCMWATTGSNPTVVITALSTQQPTATKTPTPATRQASPPSTPTEIELAQIWAELLKTPPTSIEDSFFELGGDSLLATRLVSTVRHRFNITLPMRELFADPRLAGVAQRIDEHATNGLDADTTIDEGVL</sequence>
<feature type="domain" description="Carrier" evidence="5">
    <location>
        <begin position="458"/>
        <end position="533"/>
    </location>
</feature>
<dbReference type="PROSITE" id="PS50075">
    <property type="entry name" value="CARRIER"/>
    <property type="match status" value="1"/>
</dbReference>
<name>A0AA46BMV9_9MICO</name>
<accession>A0AA46BMV9</accession>
<comment type="cofactor">
    <cofactor evidence="1">
        <name>pantetheine 4'-phosphate</name>
        <dbReference type="ChEBI" id="CHEBI:47942"/>
    </cofactor>
</comment>
<feature type="region of interest" description="Disordered" evidence="4">
    <location>
        <begin position="441"/>
        <end position="462"/>
    </location>
</feature>
<organism evidence="6 7">
    <name type="scientific">Dermatophilus congolensis</name>
    <dbReference type="NCBI Taxonomy" id="1863"/>
    <lineage>
        <taxon>Bacteria</taxon>
        <taxon>Bacillati</taxon>
        <taxon>Actinomycetota</taxon>
        <taxon>Actinomycetes</taxon>
        <taxon>Micrococcales</taxon>
        <taxon>Dermatophilaceae</taxon>
        <taxon>Dermatophilus</taxon>
    </lineage>
</organism>
<evidence type="ECO:0000256" key="3">
    <source>
        <dbReference type="ARBA" id="ARBA00022553"/>
    </source>
</evidence>
<dbReference type="RefSeq" id="WP_115030270.1">
    <property type="nucleotide sequence ID" value="NZ_UFYA01000001.1"/>
</dbReference>
<dbReference type="InterPro" id="IPR006162">
    <property type="entry name" value="Ppantetheine_attach_site"/>
</dbReference>
<evidence type="ECO:0000256" key="2">
    <source>
        <dbReference type="ARBA" id="ARBA00022450"/>
    </source>
</evidence>
<dbReference type="InterPro" id="IPR036736">
    <property type="entry name" value="ACP-like_sf"/>
</dbReference>
<gene>
    <name evidence="6" type="primary">lgrD</name>
    <name evidence="6" type="ORF">NCTC7915_00956</name>
</gene>
<dbReference type="SMART" id="SM00823">
    <property type="entry name" value="PKS_PP"/>
    <property type="match status" value="1"/>
</dbReference>
<dbReference type="Proteomes" id="UP000254118">
    <property type="component" value="Unassembled WGS sequence"/>
</dbReference>
<proteinExistence type="predicted"/>
<dbReference type="Pfam" id="PF00550">
    <property type="entry name" value="PP-binding"/>
    <property type="match status" value="1"/>
</dbReference>
<dbReference type="Gene3D" id="3.40.50.150">
    <property type="entry name" value="Vaccinia Virus protein VP39"/>
    <property type="match status" value="1"/>
</dbReference>
<dbReference type="PROSITE" id="PS00012">
    <property type="entry name" value="PHOSPHOPANTETHEINE"/>
    <property type="match status" value="1"/>
</dbReference>
<protein>
    <submittedName>
        <fullName evidence="6">Linear gramicidin synthase subunit D</fullName>
    </submittedName>
</protein>
<evidence type="ECO:0000313" key="7">
    <source>
        <dbReference type="Proteomes" id="UP000254118"/>
    </source>
</evidence>